<gene>
    <name evidence="2" type="ordered locus">MAG0110</name>
</gene>
<feature type="transmembrane region" description="Helical" evidence="1">
    <location>
        <begin position="44"/>
        <end position="63"/>
    </location>
</feature>
<organism evidence="2 3">
    <name type="scientific">Mycoplasmopsis agalactiae (strain NCTC 10123 / CIP 59.7 / PG2)</name>
    <name type="common">Mycoplasma agalactiae</name>
    <dbReference type="NCBI Taxonomy" id="347257"/>
    <lineage>
        <taxon>Bacteria</taxon>
        <taxon>Bacillati</taxon>
        <taxon>Mycoplasmatota</taxon>
        <taxon>Mycoplasmoidales</taxon>
        <taxon>Metamycoplasmataceae</taxon>
        <taxon>Mycoplasmopsis</taxon>
    </lineage>
</organism>
<protein>
    <submittedName>
        <fullName evidence="2">Uncharacterized protein</fullName>
    </submittedName>
</protein>
<feature type="transmembrane region" description="Helical" evidence="1">
    <location>
        <begin position="171"/>
        <end position="195"/>
    </location>
</feature>
<feature type="transmembrane region" description="Helical" evidence="1">
    <location>
        <begin position="202"/>
        <end position="222"/>
    </location>
</feature>
<keyword evidence="1" id="KW-1133">Transmembrane helix</keyword>
<dbReference type="STRING" id="347257.MAG0110"/>
<feature type="transmembrane region" description="Helical" evidence="1">
    <location>
        <begin position="242"/>
        <end position="265"/>
    </location>
</feature>
<dbReference type="HOGENOM" id="CLU_1110467_0_0_14"/>
<dbReference type="KEGG" id="maa:MAG0110"/>
<keyword evidence="3" id="KW-1185">Reference proteome</keyword>
<feature type="transmembrane region" description="Helical" evidence="1">
    <location>
        <begin position="100"/>
        <end position="124"/>
    </location>
</feature>
<dbReference type="EMBL" id="CU179680">
    <property type="protein sequence ID" value="CAL58708.1"/>
    <property type="molecule type" value="Genomic_DNA"/>
</dbReference>
<feature type="transmembrane region" description="Helical" evidence="1">
    <location>
        <begin position="145"/>
        <end position="165"/>
    </location>
</feature>
<evidence type="ECO:0000313" key="2">
    <source>
        <dbReference type="EMBL" id="CAL58708.1"/>
    </source>
</evidence>
<dbReference type="Proteomes" id="UP000007065">
    <property type="component" value="Chromosome"/>
</dbReference>
<sequence>MYNSDMENRLIENQNSSQNNFRRFENASSVASRKNAFLGASVGWFSYATGIAFISAIVLLLLFPKALDYLQRNPFIGLGLALGLLVLIFIEFIVGPKMNFWAQLVIITLSMMLLGIVLLSFALVELLGTFATGASIKYPPALAKTFGVILLPIVILSIIATLAYFDLMKIKFVYAIIIFLTISFFFIFILSVFIFNSWINALFPSIGFALMISYMAFDWWLITRYNKAFNATVSNDSTKKEFMKLTIYFGFKLAYDYIYALVYLIRLVRLAKN</sequence>
<dbReference type="AlphaFoldDB" id="A5IXE9"/>
<reference evidence="3" key="1">
    <citation type="journal article" date="2007" name="PLoS Genet.">
        <title>Being pathogenic, plastic, and sexual while living with a nearly minimal bacterial genome.</title>
        <authorList>
            <person name="Sirand-Pugnet P."/>
            <person name="Lartigue C."/>
            <person name="Marenda M."/>
            <person name="Jacob D."/>
            <person name="Barre A."/>
            <person name="Barbe V."/>
            <person name="Schenowitz C."/>
            <person name="Mangenot S."/>
            <person name="Couloux A."/>
            <person name="Segurens B."/>
            <person name="de Daruvar A."/>
            <person name="Blanchard A."/>
            <person name="Citti C."/>
        </authorList>
    </citation>
    <scope>NUCLEOTIDE SEQUENCE [LARGE SCALE GENOMIC DNA]</scope>
    <source>
        <strain evidence="3">PG2</strain>
    </source>
</reference>
<name>A5IXE9_MYCAP</name>
<evidence type="ECO:0000256" key="1">
    <source>
        <dbReference type="SAM" id="Phobius"/>
    </source>
</evidence>
<proteinExistence type="predicted"/>
<evidence type="ECO:0000313" key="3">
    <source>
        <dbReference type="Proteomes" id="UP000007065"/>
    </source>
</evidence>
<keyword evidence="1" id="KW-0472">Membrane</keyword>
<feature type="transmembrane region" description="Helical" evidence="1">
    <location>
        <begin position="75"/>
        <end position="94"/>
    </location>
</feature>
<keyword evidence="1" id="KW-0812">Transmembrane</keyword>
<dbReference type="NCBIfam" id="NF045951">
    <property type="entry name" value="MAG0110_fam"/>
    <property type="match status" value="1"/>
</dbReference>
<accession>A5IXE9</accession>